<evidence type="ECO:0000313" key="1">
    <source>
        <dbReference type="EMBL" id="EPB75120.1"/>
    </source>
</evidence>
<reference evidence="1 2" key="1">
    <citation type="submission" date="2013-05" db="EMBL/GenBank/DDBJ databases">
        <title>Draft genome of the parasitic nematode Anyclostoma ceylanicum.</title>
        <authorList>
            <person name="Mitreva M."/>
        </authorList>
    </citation>
    <scope>NUCLEOTIDE SEQUENCE [LARGE SCALE GENOMIC DNA]</scope>
</reference>
<sequence length="93" mass="10491">MEKLIRVRLLDWLSENKMIPDILHGFLPDSQSNNRTLISFSMVLQGVASKLMGLKSKNLGMLSVVFEKELLIVPKALPTSDKLNERIGQLVEI</sequence>
<accession>A0A0D6LSS5</accession>
<name>A0A0D6LSS5_9BILA</name>
<gene>
    <name evidence="1" type="ORF">ANCCEY_05789</name>
</gene>
<evidence type="ECO:0000313" key="2">
    <source>
        <dbReference type="Proteomes" id="UP000054495"/>
    </source>
</evidence>
<organism evidence="1 2">
    <name type="scientific">Ancylostoma ceylanicum</name>
    <dbReference type="NCBI Taxonomy" id="53326"/>
    <lineage>
        <taxon>Eukaryota</taxon>
        <taxon>Metazoa</taxon>
        <taxon>Ecdysozoa</taxon>
        <taxon>Nematoda</taxon>
        <taxon>Chromadorea</taxon>
        <taxon>Rhabditida</taxon>
        <taxon>Rhabditina</taxon>
        <taxon>Rhabditomorpha</taxon>
        <taxon>Strongyloidea</taxon>
        <taxon>Ancylostomatidae</taxon>
        <taxon>Ancylostomatinae</taxon>
        <taxon>Ancylostoma</taxon>
    </lineage>
</organism>
<dbReference type="Proteomes" id="UP000054495">
    <property type="component" value="Unassembled WGS sequence"/>
</dbReference>
<keyword evidence="2" id="KW-1185">Reference proteome</keyword>
<dbReference type="AlphaFoldDB" id="A0A0D6LSS5"/>
<proteinExistence type="predicted"/>
<protein>
    <submittedName>
        <fullName evidence="1">Uncharacterized protein</fullName>
    </submittedName>
</protein>
<dbReference type="EMBL" id="KE124914">
    <property type="protein sequence ID" value="EPB75120.1"/>
    <property type="molecule type" value="Genomic_DNA"/>
</dbReference>